<sequence length="42" mass="4775">MCPSDSRRKHPPPRRRTERRRGGAGFAGARWRWEEAAAARGA</sequence>
<evidence type="ECO:0000256" key="1">
    <source>
        <dbReference type="SAM" id="MobiDB-lite"/>
    </source>
</evidence>
<reference evidence="2" key="1">
    <citation type="submission" date="2020-02" db="EMBL/GenBank/DDBJ databases">
        <authorList>
            <person name="Scholz U."/>
            <person name="Mascher M."/>
            <person name="Fiebig A."/>
        </authorList>
    </citation>
    <scope>NUCLEOTIDE SEQUENCE</scope>
</reference>
<name>A0A7I8KFT7_SPIIN</name>
<dbReference type="Proteomes" id="UP000663760">
    <property type="component" value="Chromosome 5"/>
</dbReference>
<feature type="compositionally biased region" description="Basic residues" evidence="1">
    <location>
        <begin position="7"/>
        <end position="19"/>
    </location>
</feature>
<dbReference type="AlphaFoldDB" id="A0A7I8KFT7"/>
<gene>
    <name evidence="2" type="ORF">SI8410_05007226</name>
</gene>
<keyword evidence="3" id="KW-1185">Reference proteome</keyword>
<evidence type="ECO:0000313" key="3">
    <source>
        <dbReference type="Proteomes" id="UP000663760"/>
    </source>
</evidence>
<accession>A0A7I8KFT7</accession>
<feature type="region of interest" description="Disordered" evidence="1">
    <location>
        <begin position="1"/>
        <end position="29"/>
    </location>
</feature>
<organism evidence="2 3">
    <name type="scientific">Spirodela intermedia</name>
    <name type="common">Intermediate duckweed</name>
    <dbReference type="NCBI Taxonomy" id="51605"/>
    <lineage>
        <taxon>Eukaryota</taxon>
        <taxon>Viridiplantae</taxon>
        <taxon>Streptophyta</taxon>
        <taxon>Embryophyta</taxon>
        <taxon>Tracheophyta</taxon>
        <taxon>Spermatophyta</taxon>
        <taxon>Magnoliopsida</taxon>
        <taxon>Liliopsida</taxon>
        <taxon>Araceae</taxon>
        <taxon>Lemnoideae</taxon>
        <taxon>Spirodela</taxon>
    </lineage>
</organism>
<proteinExistence type="predicted"/>
<protein>
    <submittedName>
        <fullName evidence="2">Uncharacterized protein</fullName>
    </submittedName>
</protein>
<dbReference type="EMBL" id="LR746268">
    <property type="protein sequence ID" value="CAA7396563.1"/>
    <property type="molecule type" value="Genomic_DNA"/>
</dbReference>
<evidence type="ECO:0000313" key="2">
    <source>
        <dbReference type="EMBL" id="CAA7396563.1"/>
    </source>
</evidence>